<accession>A0A4U5PGW2</accession>
<reference evidence="1 2" key="2">
    <citation type="journal article" date="2019" name="G3 (Bethesda)">
        <title>Hybrid Assembly of the Genome of the Entomopathogenic Nematode Steinernema carpocapsae Identifies the X-Chromosome.</title>
        <authorList>
            <person name="Serra L."/>
            <person name="Macchietto M."/>
            <person name="Macias-Munoz A."/>
            <person name="McGill C.J."/>
            <person name="Rodriguez I.M."/>
            <person name="Rodriguez B."/>
            <person name="Murad R."/>
            <person name="Mortazavi A."/>
        </authorList>
    </citation>
    <scope>NUCLEOTIDE SEQUENCE [LARGE SCALE GENOMIC DNA]</scope>
    <source>
        <strain evidence="1 2">ALL</strain>
    </source>
</reference>
<protein>
    <submittedName>
        <fullName evidence="1">Uncharacterized protein</fullName>
    </submittedName>
</protein>
<comment type="caution">
    <text evidence="1">The sequence shown here is derived from an EMBL/GenBank/DDBJ whole genome shotgun (WGS) entry which is preliminary data.</text>
</comment>
<dbReference type="EMBL" id="AZBU02000002">
    <property type="protein sequence ID" value="TKR95334.1"/>
    <property type="molecule type" value="Genomic_DNA"/>
</dbReference>
<evidence type="ECO:0000313" key="1">
    <source>
        <dbReference type="EMBL" id="TKR95334.1"/>
    </source>
</evidence>
<dbReference type="AlphaFoldDB" id="A0A4U5PGW2"/>
<proteinExistence type="predicted"/>
<keyword evidence="2" id="KW-1185">Reference proteome</keyword>
<gene>
    <name evidence="1" type="ORF">L596_009518</name>
</gene>
<reference evidence="1 2" key="1">
    <citation type="journal article" date="2015" name="Genome Biol.">
        <title>Comparative genomics of Steinernema reveals deeply conserved gene regulatory networks.</title>
        <authorList>
            <person name="Dillman A.R."/>
            <person name="Macchietto M."/>
            <person name="Porter C.F."/>
            <person name="Rogers A."/>
            <person name="Williams B."/>
            <person name="Antoshechkin I."/>
            <person name="Lee M.M."/>
            <person name="Goodwin Z."/>
            <person name="Lu X."/>
            <person name="Lewis E.E."/>
            <person name="Goodrich-Blair H."/>
            <person name="Stock S.P."/>
            <person name="Adams B.J."/>
            <person name="Sternberg P.W."/>
            <person name="Mortazavi A."/>
        </authorList>
    </citation>
    <scope>NUCLEOTIDE SEQUENCE [LARGE SCALE GENOMIC DNA]</scope>
    <source>
        <strain evidence="1 2">ALL</strain>
    </source>
</reference>
<sequence>MNSTPLQFVKRVFVLNISSSWEDAEFSGMKSPEISIEWKHLSGKYGQLYHHKSENFIHMYVSCNWEFGKIHISFYGMEEGEIVRDFRLDQLLKMQKSLTHLHVNDFIPENLYEDENLVQAVKLFSFFPSIMLSEACLMCPIFLEKRILLSVLEFSRDDQNDSQLDLLLFQLQNGPLRVVTNVDAESLSCYSKLDELLEAFFESSCSKLMSFSGNSDPIPEMLPLMLRFWARTGQKERPHKNIKHEDILNFSLNHLEEACLNWSDNLKSKWPVRTSHRSFYVETEPRYVLTQYSAHDPKNPGKKMKWTSEVDFVTSCYGSSGLEPCDECRRGWSKCDAYGWVISKRAESTEQIVFC</sequence>
<evidence type="ECO:0000313" key="2">
    <source>
        <dbReference type="Proteomes" id="UP000298663"/>
    </source>
</evidence>
<dbReference type="Proteomes" id="UP000298663">
    <property type="component" value="Unassembled WGS sequence"/>
</dbReference>
<name>A0A4U5PGW2_STECR</name>
<organism evidence="1 2">
    <name type="scientific">Steinernema carpocapsae</name>
    <name type="common">Entomopathogenic nematode</name>
    <dbReference type="NCBI Taxonomy" id="34508"/>
    <lineage>
        <taxon>Eukaryota</taxon>
        <taxon>Metazoa</taxon>
        <taxon>Ecdysozoa</taxon>
        <taxon>Nematoda</taxon>
        <taxon>Chromadorea</taxon>
        <taxon>Rhabditida</taxon>
        <taxon>Tylenchina</taxon>
        <taxon>Panagrolaimomorpha</taxon>
        <taxon>Strongyloidoidea</taxon>
        <taxon>Steinernematidae</taxon>
        <taxon>Steinernema</taxon>
    </lineage>
</organism>